<comment type="subunit">
    <text evidence="9">The complex comprises the extracytoplasmic solute receptor protein and the two transmembrane proteins.</text>
</comment>
<name>A0A2S9K7H8_9BURK</name>
<comment type="function">
    <text evidence="9">Part of the tripartite ATP-independent periplasmic (TRAP) transport system.</text>
</comment>
<dbReference type="InterPro" id="IPR055348">
    <property type="entry name" value="DctQ"/>
</dbReference>
<feature type="transmembrane region" description="Helical" evidence="9">
    <location>
        <begin position="86"/>
        <end position="108"/>
    </location>
</feature>
<comment type="subcellular location">
    <subcellularLocation>
        <location evidence="1 9">Cell inner membrane</location>
        <topology evidence="1 9">Multi-pass membrane protein</topology>
    </subcellularLocation>
</comment>
<accession>A0A2S9K7H8</accession>
<evidence type="ECO:0000256" key="2">
    <source>
        <dbReference type="ARBA" id="ARBA00022448"/>
    </source>
</evidence>
<dbReference type="GO" id="GO:0015740">
    <property type="term" value="P:C4-dicarboxylate transport"/>
    <property type="evidence" value="ECO:0007669"/>
    <property type="project" value="TreeGrafter"/>
</dbReference>
<dbReference type="EMBL" id="PVLQ01000012">
    <property type="protein sequence ID" value="PRD66381.1"/>
    <property type="molecule type" value="Genomic_DNA"/>
</dbReference>
<dbReference type="GO" id="GO:0022857">
    <property type="term" value="F:transmembrane transporter activity"/>
    <property type="evidence" value="ECO:0007669"/>
    <property type="project" value="UniProtKB-UniRule"/>
</dbReference>
<protein>
    <recommendedName>
        <fullName evidence="9">TRAP transporter small permease protein</fullName>
    </recommendedName>
</protein>
<dbReference type="PANTHER" id="PTHR35011:SF2">
    <property type="entry name" value="2,3-DIKETO-L-GULONATE TRAP TRANSPORTER SMALL PERMEASE PROTEIN YIAM"/>
    <property type="match status" value="1"/>
</dbReference>
<evidence type="ECO:0000256" key="7">
    <source>
        <dbReference type="ARBA" id="ARBA00023136"/>
    </source>
</evidence>
<organism evidence="11 12">
    <name type="scientific">Malikia granosa</name>
    <dbReference type="NCBI Taxonomy" id="263067"/>
    <lineage>
        <taxon>Bacteria</taxon>
        <taxon>Pseudomonadati</taxon>
        <taxon>Pseudomonadota</taxon>
        <taxon>Betaproteobacteria</taxon>
        <taxon>Burkholderiales</taxon>
        <taxon>Comamonadaceae</taxon>
        <taxon>Malikia</taxon>
    </lineage>
</organism>
<evidence type="ECO:0000256" key="8">
    <source>
        <dbReference type="ARBA" id="ARBA00038436"/>
    </source>
</evidence>
<sequence length="170" mass="18619">MRLLLRKITWLFAVLGGLVALAVGVMTVASVSLRFFTTQPIQGDVEMVQMGVAVAISLCIAWCQLRGANIIVDFFTQNASARTTRWLDGLGCVLIAVMYGLLAWRTTIGAFAVHEVNETTMTLELPMWWAYASLAPGLMLAALVALVQAWLHFTGQDLQTLQGERQGEFA</sequence>
<gene>
    <name evidence="11" type="ORF">C6P64_03545</name>
</gene>
<feature type="transmembrane region" description="Helical" evidence="9">
    <location>
        <begin position="12"/>
        <end position="35"/>
    </location>
</feature>
<evidence type="ECO:0000256" key="6">
    <source>
        <dbReference type="ARBA" id="ARBA00022989"/>
    </source>
</evidence>
<keyword evidence="7 9" id="KW-0472">Membrane</keyword>
<dbReference type="Proteomes" id="UP000238589">
    <property type="component" value="Unassembled WGS sequence"/>
</dbReference>
<dbReference type="Pfam" id="PF04290">
    <property type="entry name" value="DctQ"/>
    <property type="match status" value="1"/>
</dbReference>
<dbReference type="AlphaFoldDB" id="A0A2S9K7H8"/>
<dbReference type="OrthoDB" id="6900059at2"/>
<evidence type="ECO:0000259" key="10">
    <source>
        <dbReference type="Pfam" id="PF04290"/>
    </source>
</evidence>
<keyword evidence="2 9" id="KW-0813">Transport</keyword>
<evidence type="ECO:0000313" key="12">
    <source>
        <dbReference type="Proteomes" id="UP000238589"/>
    </source>
</evidence>
<evidence type="ECO:0000313" key="11">
    <source>
        <dbReference type="EMBL" id="PRD66381.1"/>
    </source>
</evidence>
<proteinExistence type="inferred from homology"/>
<evidence type="ECO:0000256" key="9">
    <source>
        <dbReference type="RuleBase" id="RU369079"/>
    </source>
</evidence>
<evidence type="ECO:0000256" key="5">
    <source>
        <dbReference type="ARBA" id="ARBA00022692"/>
    </source>
</evidence>
<reference evidence="11 12" key="1">
    <citation type="submission" date="2018-03" db="EMBL/GenBank/DDBJ databases">
        <title>Comparative genomics illustrates the genes involved in a hyperalkaliphilic mechanisms of Serpentinomonas isolated from highly-alkaline calcium-rich serpentinized springs.</title>
        <authorList>
            <person name="Suzuki S."/>
            <person name="Ishii S."/>
            <person name="Walworth N."/>
            <person name="Bird L."/>
            <person name="Kuenen J.G."/>
            <person name="Nealson K.H."/>
        </authorList>
    </citation>
    <scope>NUCLEOTIDE SEQUENCE [LARGE SCALE GENOMIC DNA]</scope>
    <source>
        <strain evidence="11 12">P1</strain>
    </source>
</reference>
<feature type="transmembrane region" description="Helical" evidence="9">
    <location>
        <begin position="47"/>
        <end position="65"/>
    </location>
</feature>
<keyword evidence="4 9" id="KW-0997">Cell inner membrane</keyword>
<feature type="domain" description="Tripartite ATP-independent periplasmic transporters DctQ component" evidence="10">
    <location>
        <begin position="25"/>
        <end position="153"/>
    </location>
</feature>
<keyword evidence="6 9" id="KW-1133">Transmembrane helix</keyword>
<dbReference type="PANTHER" id="PTHR35011">
    <property type="entry name" value="2,3-DIKETO-L-GULONATE TRAP TRANSPORTER SMALL PERMEASE PROTEIN YIAM"/>
    <property type="match status" value="1"/>
</dbReference>
<dbReference type="GO" id="GO:0005886">
    <property type="term" value="C:plasma membrane"/>
    <property type="evidence" value="ECO:0007669"/>
    <property type="project" value="UniProtKB-SubCell"/>
</dbReference>
<comment type="caution">
    <text evidence="11">The sequence shown here is derived from an EMBL/GenBank/DDBJ whole genome shotgun (WGS) entry which is preliminary data.</text>
</comment>
<keyword evidence="12" id="KW-1185">Reference proteome</keyword>
<comment type="similarity">
    <text evidence="8 9">Belongs to the TRAP transporter small permease family.</text>
</comment>
<dbReference type="InterPro" id="IPR007387">
    <property type="entry name" value="TRAP_DctQ"/>
</dbReference>
<dbReference type="RefSeq" id="WP_105747221.1">
    <property type="nucleotide sequence ID" value="NZ_PVLQ01000012.1"/>
</dbReference>
<keyword evidence="5 9" id="KW-0812">Transmembrane</keyword>
<evidence type="ECO:0000256" key="3">
    <source>
        <dbReference type="ARBA" id="ARBA00022475"/>
    </source>
</evidence>
<evidence type="ECO:0000256" key="1">
    <source>
        <dbReference type="ARBA" id="ARBA00004429"/>
    </source>
</evidence>
<evidence type="ECO:0000256" key="4">
    <source>
        <dbReference type="ARBA" id="ARBA00022519"/>
    </source>
</evidence>
<feature type="transmembrane region" description="Helical" evidence="9">
    <location>
        <begin position="128"/>
        <end position="151"/>
    </location>
</feature>
<keyword evidence="3" id="KW-1003">Cell membrane</keyword>